<dbReference type="InterPro" id="IPR041667">
    <property type="entry name" value="Cupin_8"/>
</dbReference>
<comment type="caution">
    <text evidence="2">The sequence shown here is derived from an EMBL/GenBank/DDBJ whole genome shotgun (WGS) entry which is preliminary data.</text>
</comment>
<reference evidence="2 3" key="1">
    <citation type="submission" date="2016-04" db="EMBL/GenBank/DDBJ databases">
        <authorList>
            <person name="Evans L.H."/>
            <person name="Alamgir A."/>
            <person name="Owens N."/>
            <person name="Weber N.D."/>
            <person name="Virtaneva K."/>
            <person name="Barbian K."/>
            <person name="Babar A."/>
            <person name="Rosenke K."/>
        </authorList>
    </citation>
    <scope>NUCLEOTIDE SEQUENCE [LARGE SCALE GENOMIC DNA]</scope>
    <source>
        <strain evidence="2">NIES-2108</strain>
    </source>
</reference>
<evidence type="ECO:0000313" key="3">
    <source>
        <dbReference type="Proteomes" id="UP000252085"/>
    </source>
</evidence>
<dbReference type="Gene3D" id="2.60.120.650">
    <property type="entry name" value="Cupin"/>
    <property type="match status" value="1"/>
</dbReference>
<proteinExistence type="predicted"/>
<dbReference type="EMBL" id="LXQE01000117">
    <property type="protein sequence ID" value="RCJ38594.1"/>
    <property type="molecule type" value="Genomic_DNA"/>
</dbReference>
<dbReference type="Proteomes" id="UP000252085">
    <property type="component" value="Unassembled WGS sequence"/>
</dbReference>
<gene>
    <name evidence="2" type="ORF">A6769_09370</name>
</gene>
<protein>
    <recommendedName>
        <fullName evidence="1">JmjC domain-containing protein</fullName>
    </recommendedName>
</protein>
<dbReference type="PROSITE" id="PS51184">
    <property type="entry name" value="JMJC"/>
    <property type="match status" value="1"/>
</dbReference>
<name>A0A367RSA8_NOSPU</name>
<sequence length="332" mass="38108">MSVDNLLEPSSIKSDPKLPEQIIETDFSNFRENFNSSHFMFSHNLAGHPLFEIPRLVELANTMLSQGRTNKIQSYISKVPVEQKWNQRPGIKHINEAIAHIGESDSWVMLEDVQVDPEYAALINQIITELETLTGKPLRKQMTWLGAYIFIGSPNSITPYHIDSELNFLFQIQGEKDMSLFNQSDRSVLSEEEIEKFYVGDLNVANYREDNQSKAKVYHLQPGKGLHHPILAPHWAKNGHNVSVALSILFYLRPYDLKARIYQVNSYLRRLGLKPTPPDKSALKDRLKIFALGLLSDRRPKSKFMILRSGVLRLKSLEGKLKQFINKIVKKI</sequence>
<evidence type="ECO:0000313" key="2">
    <source>
        <dbReference type="EMBL" id="RCJ38594.1"/>
    </source>
</evidence>
<accession>A0A367RSA8</accession>
<dbReference type="SUPFAM" id="SSF51197">
    <property type="entry name" value="Clavaminate synthase-like"/>
    <property type="match status" value="1"/>
</dbReference>
<dbReference type="Pfam" id="PF13621">
    <property type="entry name" value="Cupin_8"/>
    <property type="match status" value="1"/>
</dbReference>
<feature type="domain" description="JmjC" evidence="1">
    <location>
        <begin position="104"/>
        <end position="265"/>
    </location>
</feature>
<organism evidence="2 3">
    <name type="scientific">Nostoc punctiforme NIES-2108</name>
    <dbReference type="NCBI Taxonomy" id="1356359"/>
    <lineage>
        <taxon>Bacteria</taxon>
        <taxon>Bacillati</taxon>
        <taxon>Cyanobacteriota</taxon>
        <taxon>Cyanophyceae</taxon>
        <taxon>Nostocales</taxon>
        <taxon>Nostocaceae</taxon>
        <taxon>Nostoc</taxon>
    </lineage>
</organism>
<evidence type="ECO:0000259" key="1">
    <source>
        <dbReference type="PROSITE" id="PS51184"/>
    </source>
</evidence>
<dbReference type="InterPro" id="IPR003347">
    <property type="entry name" value="JmjC_dom"/>
</dbReference>
<dbReference type="AlphaFoldDB" id="A0A367RSA8"/>